<feature type="region of interest" description="Disordered" evidence="1">
    <location>
        <begin position="1"/>
        <end position="179"/>
    </location>
</feature>
<proteinExistence type="predicted"/>
<reference evidence="2 3" key="1">
    <citation type="journal article" date="2022" name="Nat. Ecol. Evol.">
        <title>A masculinizing supergene underlies an exaggerated male reproductive morph in a spider.</title>
        <authorList>
            <person name="Hendrickx F."/>
            <person name="De Corte Z."/>
            <person name="Sonet G."/>
            <person name="Van Belleghem S.M."/>
            <person name="Kostlbacher S."/>
            <person name="Vangestel C."/>
        </authorList>
    </citation>
    <scope>NUCLEOTIDE SEQUENCE [LARGE SCALE GENOMIC DNA]</scope>
    <source>
        <strain evidence="2">W744_W776</strain>
    </source>
</reference>
<evidence type="ECO:0000256" key="1">
    <source>
        <dbReference type="SAM" id="MobiDB-lite"/>
    </source>
</evidence>
<organism evidence="2 3">
    <name type="scientific">Oedothorax gibbosus</name>
    <dbReference type="NCBI Taxonomy" id="931172"/>
    <lineage>
        <taxon>Eukaryota</taxon>
        <taxon>Metazoa</taxon>
        <taxon>Ecdysozoa</taxon>
        <taxon>Arthropoda</taxon>
        <taxon>Chelicerata</taxon>
        <taxon>Arachnida</taxon>
        <taxon>Araneae</taxon>
        <taxon>Araneomorphae</taxon>
        <taxon>Entelegynae</taxon>
        <taxon>Araneoidea</taxon>
        <taxon>Linyphiidae</taxon>
        <taxon>Erigoninae</taxon>
        <taxon>Oedothorax</taxon>
    </lineage>
</organism>
<feature type="compositionally biased region" description="Polar residues" evidence="1">
    <location>
        <begin position="157"/>
        <end position="179"/>
    </location>
</feature>
<accession>A0AAV6TSE4</accession>
<dbReference type="Proteomes" id="UP000827092">
    <property type="component" value="Unassembled WGS sequence"/>
</dbReference>
<name>A0AAV6TSE4_9ARAC</name>
<gene>
    <name evidence="2" type="ORF">JTE90_022432</name>
</gene>
<keyword evidence="3" id="KW-1185">Reference proteome</keyword>
<evidence type="ECO:0000313" key="2">
    <source>
        <dbReference type="EMBL" id="KAG8174566.1"/>
    </source>
</evidence>
<dbReference type="EMBL" id="JAFNEN010001188">
    <property type="protein sequence ID" value="KAG8174566.1"/>
    <property type="molecule type" value="Genomic_DNA"/>
</dbReference>
<evidence type="ECO:0000313" key="3">
    <source>
        <dbReference type="Proteomes" id="UP000827092"/>
    </source>
</evidence>
<comment type="caution">
    <text evidence="2">The sequence shown here is derived from an EMBL/GenBank/DDBJ whole genome shotgun (WGS) entry which is preliminary data.</text>
</comment>
<feature type="compositionally biased region" description="Basic residues" evidence="1">
    <location>
        <begin position="54"/>
        <end position="68"/>
    </location>
</feature>
<dbReference type="AlphaFoldDB" id="A0AAV6TSE4"/>
<protein>
    <submittedName>
        <fullName evidence="2">Uncharacterized protein</fullName>
    </submittedName>
</protein>
<sequence length="179" mass="19792">MNEVLKTLRPPPLQSCGSDLRGPQDIPKAFSAQPPPKKPDHSQMPNERPSRGIFTHRRVPKSTHKKEKIKTEIKKQASTSKDTVLTPPCLQRSHPKPQPSKQPLSTPPKDLQAWSPGGPGRKPGRPRGRPPLFAPPTKVVPKSADSRFWNPGFDLSPTCQRPGPTTISWKSFKQSSPPS</sequence>